<dbReference type="PANTHER" id="PTHR43363">
    <property type="entry name" value="HYPOXANTHINE PHOSPHORIBOSYLTRANSFERASE"/>
    <property type="match status" value="1"/>
</dbReference>
<proteinExistence type="predicted"/>
<protein>
    <submittedName>
        <fullName evidence="4">Putative nucleotide phosphoribosyltransferase</fullName>
        <ecNumber evidence="4">2.4.2.22</ecNumber>
    </submittedName>
</protein>
<accession>A0A0S4XNS1</accession>
<name>A0A0S4XNS1_9BACT</name>
<evidence type="ECO:0000256" key="2">
    <source>
        <dbReference type="ARBA" id="ARBA00022679"/>
    </source>
</evidence>
<feature type="domain" description="Phosphoribosyltransferase" evidence="3">
    <location>
        <begin position="19"/>
        <end position="153"/>
    </location>
</feature>
<dbReference type="Pfam" id="PF00156">
    <property type="entry name" value="Pribosyltran"/>
    <property type="match status" value="1"/>
</dbReference>
<dbReference type="InterPro" id="IPR029057">
    <property type="entry name" value="PRTase-like"/>
</dbReference>
<evidence type="ECO:0000313" key="4">
    <source>
        <dbReference type="EMBL" id="CUV65947.1"/>
    </source>
</evidence>
<dbReference type="Gene3D" id="3.40.50.2020">
    <property type="match status" value="1"/>
</dbReference>
<keyword evidence="1 4" id="KW-0328">Glycosyltransferase</keyword>
<gene>
    <name evidence="4" type="ORF">BN3087_520016</name>
</gene>
<sequence>MYNTVMIKHYYSYEEFREDLKALTKKIDKPFDTIMGISRGGLSMAQMFGEYYDIRKVYAINSIGYDDTRKLDEVKIFNIPDLSETKAVLIVDDIVDSGDTMVKILDILKAKYPNVMLYTASIFYKKSAKIAPDWFVKEPLCWIEFFWTVDLKEENE</sequence>
<reference evidence="4" key="1">
    <citation type="submission" date="2015-11" db="EMBL/GenBank/DDBJ databases">
        <authorList>
            <person name="Zhang Y."/>
            <person name="Guo Z."/>
        </authorList>
    </citation>
    <scope>NUCLEOTIDE SEQUENCE</scope>
    <source>
        <strain evidence="4">BN30871</strain>
    </source>
</reference>
<dbReference type="SUPFAM" id="SSF53271">
    <property type="entry name" value="PRTase-like"/>
    <property type="match status" value="1"/>
</dbReference>
<evidence type="ECO:0000259" key="3">
    <source>
        <dbReference type="Pfam" id="PF00156"/>
    </source>
</evidence>
<dbReference type="CDD" id="cd06223">
    <property type="entry name" value="PRTases_typeI"/>
    <property type="match status" value="1"/>
</dbReference>
<dbReference type="AlphaFoldDB" id="A0A0S4XNS1"/>
<dbReference type="GO" id="GO:0000310">
    <property type="term" value="F:xanthine phosphoribosyltransferase activity"/>
    <property type="evidence" value="ECO:0007669"/>
    <property type="project" value="UniProtKB-EC"/>
</dbReference>
<organism evidence="4">
    <name type="scientific">Sulfurovum sp. enrichment culture clone C5</name>
    <dbReference type="NCBI Taxonomy" id="497650"/>
    <lineage>
        <taxon>Bacteria</taxon>
        <taxon>Pseudomonadati</taxon>
        <taxon>Campylobacterota</taxon>
        <taxon>Epsilonproteobacteria</taxon>
        <taxon>Campylobacterales</taxon>
        <taxon>Sulfurovaceae</taxon>
        <taxon>Sulfurovum</taxon>
        <taxon>environmental samples</taxon>
    </lineage>
</organism>
<dbReference type="EC" id="2.4.2.22" evidence="4"/>
<dbReference type="PANTHER" id="PTHR43363:SF1">
    <property type="entry name" value="HYPOXANTHINE-GUANINE PHOSPHORIBOSYLTRANSFERASE"/>
    <property type="match status" value="1"/>
</dbReference>
<dbReference type="InterPro" id="IPR000836">
    <property type="entry name" value="PRTase_dom"/>
</dbReference>
<keyword evidence="2 4" id="KW-0808">Transferase</keyword>
<evidence type="ECO:0000256" key="1">
    <source>
        <dbReference type="ARBA" id="ARBA00022676"/>
    </source>
</evidence>
<dbReference type="EMBL" id="FAXN01000054">
    <property type="protein sequence ID" value="CUV65947.1"/>
    <property type="molecule type" value="Genomic_DNA"/>
</dbReference>